<dbReference type="AlphaFoldDB" id="A0A1E3U7C6"/>
<dbReference type="PANTHER" id="PTHR11328">
    <property type="entry name" value="MAJOR FACILITATOR SUPERFAMILY DOMAIN-CONTAINING PROTEIN"/>
    <property type="match status" value="1"/>
</dbReference>
<dbReference type="InterPro" id="IPR001927">
    <property type="entry name" value="Na/Gal_symport"/>
</dbReference>
<dbReference type="InterPro" id="IPR039672">
    <property type="entry name" value="MFS_2"/>
</dbReference>
<dbReference type="CDD" id="cd17332">
    <property type="entry name" value="MFS_MelB_like"/>
    <property type="match status" value="1"/>
</dbReference>
<feature type="transmembrane region" description="Helical" evidence="1">
    <location>
        <begin position="242"/>
        <end position="269"/>
    </location>
</feature>
<evidence type="ECO:0000313" key="2">
    <source>
        <dbReference type="EMBL" id="ODR32434.1"/>
    </source>
</evidence>
<dbReference type="EMBL" id="MEHA01000063">
    <property type="protein sequence ID" value="ODR32434.1"/>
    <property type="molecule type" value="Genomic_DNA"/>
</dbReference>
<dbReference type="Proteomes" id="UP000094869">
    <property type="component" value="Unassembled WGS sequence"/>
</dbReference>
<comment type="caution">
    <text evidence="2">The sequence shown here is derived from an EMBL/GenBank/DDBJ whole genome shotgun (WGS) entry which is preliminary data.</text>
</comment>
<evidence type="ECO:0000313" key="5">
    <source>
        <dbReference type="Proteomes" id="UP000094869"/>
    </source>
</evidence>
<gene>
    <name evidence="2" type="ORF">BEI59_36730</name>
    <name evidence="3" type="ORF">BEI63_23560</name>
</gene>
<feature type="transmembrane region" description="Helical" evidence="1">
    <location>
        <begin position="156"/>
        <end position="177"/>
    </location>
</feature>
<organism evidence="2 4">
    <name type="scientific">Eisenbergiella tayi</name>
    <dbReference type="NCBI Taxonomy" id="1432052"/>
    <lineage>
        <taxon>Bacteria</taxon>
        <taxon>Bacillati</taxon>
        <taxon>Bacillota</taxon>
        <taxon>Clostridia</taxon>
        <taxon>Lachnospirales</taxon>
        <taxon>Lachnospiraceae</taxon>
        <taxon>Eisenbergiella</taxon>
    </lineage>
</organism>
<feature type="transmembrane region" description="Helical" evidence="1">
    <location>
        <begin position="183"/>
        <end position="202"/>
    </location>
</feature>
<feature type="transmembrane region" description="Helical" evidence="1">
    <location>
        <begin position="307"/>
        <end position="327"/>
    </location>
</feature>
<name>A0A1E3U7C6_9FIRM</name>
<dbReference type="EMBL" id="MEHD01000036">
    <property type="protein sequence ID" value="ODR50079.1"/>
    <property type="molecule type" value="Genomic_DNA"/>
</dbReference>
<dbReference type="Gene3D" id="1.20.1250.20">
    <property type="entry name" value="MFS general substrate transporter like domains"/>
    <property type="match status" value="2"/>
</dbReference>
<dbReference type="NCBIfam" id="TIGR00792">
    <property type="entry name" value="gph"/>
    <property type="match status" value="1"/>
</dbReference>
<evidence type="ECO:0000313" key="3">
    <source>
        <dbReference type="EMBL" id="ODR50079.1"/>
    </source>
</evidence>
<dbReference type="GO" id="GO:0006814">
    <property type="term" value="P:sodium ion transport"/>
    <property type="evidence" value="ECO:0007669"/>
    <property type="project" value="InterPro"/>
</dbReference>
<reference evidence="2 4" key="2">
    <citation type="submission" date="2016-08" db="EMBL/GenBank/DDBJ databases">
        <authorList>
            <person name="Seilhamer J.J."/>
        </authorList>
    </citation>
    <scope>NUCLEOTIDE SEQUENCE [LARGE SCALE GENOMIC DNA]</scope>
    <source>
        <strain evidence="2 4">NML150140-1</strain>
    </source>
</reference>
<feature type="transmembrane region" description="Helical" evidence="1">
    <location>
        <begin position="112"/>
        <end position="135"/>
    </location>
</feature>
<proteinExistence type="predicted"/>
<dbReference type="GO" id="GO:0008643">
    <property type="term" value="P:carbohydrate transport"/>
    <property type="evidence" value="ECO:0007669"/>
    <property type="project" value="InterPro"/>
</dbReference>
<feature type="transmembrane region" description="Helical" evidence="1">
    <location>
        <begin position="51"/>
        <end position="72"/>
    </location>
</feature>
<feature type="transmembrane region" description="Helical" evidence="1">
    <location>
        <begin position="84"/>
        <end position="106"/>
    </location>
</feature>
<accession>A0A1E3U7C6</accession>
<keyword evidence="1" id="KW-1133">Transmembrane helix</keyword>
<keyword evidence="5" id="KW-1185">Reference proteome</keyword>
<dbReference type="GO" id="GO:0005886">
    <property type="term" value="C:plasma membrane"/>
    <property type="evidence" value="ECO:0007669"/>
    <property type="project" value="TreeGrafter"/>
</dbReference>
<keyword evidence="1" id="KW-0472">Membrane</keyword>
<sequence>MGTQKKYLSLTKKLAYGTGDLGSNFFYMMITSFALIYMTDAVGLNPGITGTLIMASKLLDGITDVFFGSLIDRTHSKMGKARPWMFYSGFPLAVSLILIFAIPSSMASVGQYIWFFLFYTCANALFYTANNIAYATMSALITKNDAERVSLGTFRYVFAVVASMIVMSVTVASVGALGGGMTGWRTVAVIYAVIFLIFNSLASLTCKEVADDGEEADSKGKASSDEKVSFLTMLKYVFTNKYYLILVMIYLLLYINTGLSSSISVYYFTYILGDASLMGVTSLASFVMIVGLMFNPALVKKFGMYKVNLVSYIVTSVFSLVMVFFAYSANFMGIVGTTFLRSIFMAFLMGSLNAVVAEVARNNWLKNKVHTEGMMFSCSSIGMKVGGGLGAAVSGWILSVAGYVGTAMEQTAAVKNAIKFTFAGLPLILTVLITVCLFFMKVDRENEKLAGAEEAIG</sequence>
<feature type="transmembrane region" description="Helical" evidence="1">
    <location>
        <begin position="381"/>
        <end position="405"/>
    </location>
</feature>
<dbReference type="Proteomes" id="UP000094271">
    <property type="component" value="Unassembled WGS sequence"/>
</dbReference>
<evidence type="ECO:0008006" key="6">
    <source>
        <dbReference type="Google" id="ProtNLM"/>
    </source>
</evidence>
<protein>
    <recommendedName>
        <fullName evidence="6">MFS transporter</fullName>
    </recommendedName>
</protein>
<dbReference type="InterPro" id="IPR036259">
    <property type="entry name" value="MFS_trans_sf"/>
</dbReference>
<feature type="transmembrane region" description="Helical" evidence="1">
    <location>
        <begin position="339"/>
        <end position="360"/>
    </location>
</feature>
<evidence type="ECO:0000313" key="4">
    <source>
        <dbReference type="Proteomes" id="UP000094271"/>
    </source>
</evidence>
<dbReference type="RefSeq" id="WP_069410660.1">
    <property type="nucleotide sequence ID" value="NZ_DBFYTW010000007.1"/>
</dbReference>
<reference evidence="3 5" key="1">
    <citation type="submission" date="2016-08" db="EMBL/GenBank/DDBJ databases">
        <title>Characterization of Isolates of Eisenbergiella tayi Derived from Blood Cultures, Using Whole Genome Sequencing.</title>
        <authorList>
            <person name="Bernier A.-M."/>
            <person name="Burdz T."/>
            <person name="Wiebe D."/>
            <person name="Bernard K."/>
        </authorList>
    </citation>
    <scope>NUCLEOTIDE SEQUENCE [LARGE SCALE GENOMIC DNA]</scope>
    <source>
        <strain evidence="3 5">NML120146</strain>
    </source>
</reference>
<dbReference type="GO" id="GO:0015293">
    <property type="term" value="F:symporter activity"/>
    <property type="evidence" value="ECO:0007669"/>
    <property type="project" value="InterPro"/>
</dbReference>
<feature type="transmembrane region" description="Helical" evidence="1">
    <location>
        <begin position="417"/>
        <end position="440"/>
    </location>
</feature>
<feature type="transmembrane region" description="Helical" evidence="1">
    <location>
        <begin position="21"/>
        <end position="39"/>
    </location>
</feature>
<dbReference type="Pfam" id="PF13347">
    <property type="entry name" value="MFS_2"/>
    <property type="match status" value="1"/>
</dbReference>
<evidence type="ECO:0000256" key="1">
    <source>
        <dbReference type="SAM" id="Phobius"/>
    </source>
</evidence>
<feature type="transmembrane region" description="Helical" evidence="1">
    <location>
        <begin position="275"/>
        <end position="295"/>
    </location>
</feature>
<dbReference type="PANTHER" id="PTHR11328:SF24">
    <property type="entry name" value="MAJOR FACILITATOR SUPERFAMILY (MFS) PROFILE DOMAIN-CONTAINING PROTEIN"/>
    <property type="match status" value="1"/>
</dbReference>
<dbReference type="SUPFAM" id="SSF103473">
    <property type="entry name" value="MFS general substrate transporter"/>
    <property type="match status" value="1"/>
</dbReference>
<dbReference type="OrthoDB" id="9764596at2"/>
<keyword evidence="1" id="KW-0812">Transmembrane</keyword>